<organism evidence="3 4">
    <name type="scientific">Riccia sorocarpa</name>
    <dbReference type="NCBI Taxonomy" id="122646"/>
    <lineage>
        <taxon>Eukaryota</taxon>
        <taxon>Viridiplantae</taxon>
        <taxon>Streptophyta</taxon>
        <taxon>Embryophyta</taxon>
        <taxon>Marchantiophyta</taxon>
        <taxon>Marchantiopsida</taxon>
        <taxon>Marchantiidae</taxon>
        <taxon>Marchantiales</taxon>
        <taxon>Ricciaceae</taxon>
        <taxon>Riccia</taxon>
    </lineage>
</organism>
<accession>A0ABD3H1V6</accession>
<protein>
    <submittedName>
        <fullName evidence="3">Uncharacterized protein</fullName>
    </submittedName>
</protein>
<feature type="coiled-coil region" evidence="1">
    <location>
        <begin position="22"/>
        <end position="49"/>
    </location>
</feature>
<sequence length="224" mass="25407">MEELAFESCGVLDLVPFAALDEDERQEQLEELVVRIAEYVEESIALEETILLEEDSEAFMEAQLRKQHLQECIEAISEYVEETIAIEEEEQMARKLEDCRKRDMEALVEAIEVAIAQEEEEEESKDVTEEYVIDLSSPFEEESSSGVPFLETWYSKKPRRAHATRIKTTTTTSTTAVDMSLKGTGSRKRDSDGNVRSQAEAGQQYNGGGRINDDKFPSFVDFGL</sequence>
<evidence type="ECO:0000256" key="1">
    <source>
        <dbReference type="SAM" id="Coils"/>
    </source>
</evidence>
<feature type="region of interest" description="Disordered" evidence="2">
    <location>
        <begin position="169"/>
        <end position="224"/>
    </location>
</feature>
<dbReference type="EMBL" id="JBJQOH010000006">
    <property type="protein sequence ID" value="KAL3685515.1"/>
    <property type="molecule type" value="Genomic_DNA"/>
</dbReference>
<keyword evidence="4" id="KW-1185">Reference proteome</keyword>
<comment type="caution">
    <text evidence="3">The sequence shown here is derived from an EMBL/GenBank/DDBJ whole genome shotgun (WGS) entry which is preliminary data.</text>
</comment>
<dbReference type="Proteomes" id="UP001633002">
    <property type="component" value="Unassembled WGS sequence"/>
</dbReference>
<evidence type="ECO:0000313" key="4">
    <source>
        <dbReference type="Proteomes" id="UP001633002"/>
    </source>
</evidence>
<reference evidence="3 4" key="1">
    <citation type="submission" date="2024-09" db="EMBL/GenBank/DDBJ databases">
        <title>Chromosome-scale assembly of Riccia sorocarpa.</title>
        <authorList>
            <person name="Paukszto L."/>
        </authorList>
    </citation>
    <scope>NUCLEOTIDE SEQUENCE [LARGE SCALE GENOMIC DNA]</scope>
    <source>
        <strain evidence="3">LP-2024</strain>
        <tissue evidence="3">Aerial parts of the thallus</tissue>
    </source>
</reference>
<evidence type="ECO:0000256" key="2">
    <source>
        <dbReference type="SAM" id="MobiDB-lite"/>
    </source>
</evidence>
<name>A0ABD3H1V6_9MARC</name>
<feature type="compositionally biased region" description="Polar residues" evidence="2">
    <location>
        <begin position="194"/>
        <end position="204"/>
    </location>
</feature>
<dbReference type="AlphaFoldDB" id="A0ABD3H1V6"/>
<gene>
    <name evidence="3" type="ORF">R1sor_003537</name>
</gene>
<keyword evidence="1" id="KW-0175">Coiled coil</keyword>
<proteinExistence type="predicted"/>
<evidence type="ECO:0000313" key="3">
    <source>
        <dbReference type="EMBL" id="KAL3685515.1"/>
    </source>
</evidence>